<dbReference type="EMBL" id="JACEEZ010019773">
    <property type="protein sequence ID" value="KAG0715332.1"/>
    <property type="molecule type" value="Genomic_DNA"/>
</dbReference>
<evidence type="ECO:0000313" key="3">
    <source>
        <dbReference type="Proteomes" id="UP000770661"/>
    </source>
</evidence>
<gene>
    <name evidence="2" type="ORF">GWK47_012123</name>
</gene>
<feature type="region of interest" description="Disordered" evidence="1">
    <location>
        <begin position="1"/>
        <end position="21"/>
    </location>
</feature>
<proteinExistence type="predicted"/>
<organism evidence="2 3">
    <name type="scientific">Chionoecetes opilio</name>
    <name type="common">Atlantic snow crab</name>
    <name type="synonym">Cancer opilio</name>
    <dbReference type="NCBI Taxonomy" id="41210"/>
    <lineage>
        <taxon>Eukaryota</taxon>
        <taxon>Metazoa</taxon>
        <taxon>Ecdysozoa</taxon>
        <taxon>Arthropoda</taxon>
        <taxon>Crustacea</taxon>
        <taxon>Multicrustacea</taxon>
        <taxon>Malacostraca</taxon>
        <taxon>Eumalacostraca</taxon>
        <taxon>Eucarida</taxon>
        <taxon>Decapoda</taxon>
        <taxon>Pleocyemata</taxon>
        <taxon>Brachyura</taxon>
        <taxon>Eubrachyura</taxon>
        <taxon>Majoidea</taxon>
        <taxon>Majidae</taxon>
        <taxon>Chionoecetes</taxon>
    </lineage>
</organism>
<dbReference type="Proteomes" id="UP000770661">
    <property type="component" value="Unassembled WGS sequence"/>
</dbReference>
<evidence type="ECO:0000256" key="1">
    <source>
        <dbReference type="SAM" id="MobiDB-lite"/>
    </source>
</evidence>
<name>A0A8J4XXH0_CHIOP</name>
<reference evidence="2" key="1">
    <citation type="submission" date="2020-07" db="EMBL/GenBank/DDBJ databases">
        <title>The High-quality genome of the commercially important snow crab, Chionoecetes opilio.</title>
        <authorList>
            <person name="Jeong J.-H."/>
            <person name="Ryu S."/>
        </authorList>
    </citation>
    <scope>NUCLEOTIDE SEQUENCE</scope>
    <source>
        <strain evidence="2">MADBK_172401_WGS</strain>
        <tissue evidence="2">Digestive gland</tissue>
    </source>
</reference>
<feature type="compositionally biased region" description="Pro residues" evidence="1">
    <location>
        <begin position="8"/>
        <end position="21"/>
    </location>
</feature>
<comment type="caution">
    <text evidence="2">The sequence shown here is derived from an EMBL/GenBank/DDBJ whole genome shotgun (WGS) entry which is preliminary data.</text>
</comment>
<sequence length="263" mass="28162">MCGMRIRTPPPAPQKPSCPPAPGSYPFSKLVVSISNGRPQPISPSLTGYRMARSGTHLIRRRHQVASLITVFPTMVKRFGIPEELSCEGETNLTSQNQGGLLDTWRVRLSSGSKCAKRLLRGNTGRNGSWTQTAAACGPSGSTFNTPPQGLSIPDQLDHRDVSCGRQTCGASLYEVKRAMGALAAAVSATGHGPIWGTVQLHGHWTKQPTNIEPLTPGIRDPHIKPIHGSGRCGSPQALSWARLGTQAVTWCGWTASGRTTIR</sequence>
<protein>
    <submittedName>
        <fullName evidence="2">Uncharacterized protein</fullName>
    </submittedName>
</protein>
<accession>A0A8J4XXH0</accession>
<keyword evidence="3" id="KW-1185">Reference proteome</keyword>
<evidence type="ECO:0000313" key="2">
    <source>
        <dbReference type="EMBL" id="KAG0715332.1"/>
    </source>
</evidence>
<dbReference type="AlphaFoldDB" id="A0A8J4XXH0"/>